<gene>
    <name evidence="1" type="ORF">IE53DRAFT_381499</name>
</gene>
<reference evidence="1 2" key="1">
    <citation type="journal article" date="2018" name="Mol. Biol. Evol.">
        <title>Broad Genomic Sampling Reveals a Smut Pathogenic Ancestry of the Fungal Clade Ustilaginomycotina.</title>
        <authorList>
            <person name="Kijpornyongpan T."/>
            <person name="Mondo S.J."/>
            <person name="Barry K."/>
            <person name="Sandor L."/>
            <person name="Lee J."/>
            <person name="Lipzen A."/>
            <person name="Pangilinan J."/>
            <person name="LaButti K."/>
            <person name="Hainaut M."/>
            <person name="Henrissat B."/>
            <person name="Grigoriev I.V."/>
            <person name="Spatafora J.W."/>
            <person name="Aime M.C."/>
        </authorList>
    </citation>
    <scope>NUCLEOTIDE SEQUENCE [LARGE SCALE GENOMIC DNA]</scope>
    <source>
        <strain evidence="1 2">SA 807</strain>
    </source>
</reference>
<evidence type="ECO:0000313" key="1">
    <source>
        <dbReference type="EMBL" id="PWN48248.1"/>
    </source>
</evidence>
<dbReference type="EMBL" id="KZ820241">
    <property type="protein sequence ID" value="PWN48248.1"/>
    <property type="molecule type" value="Genomic_DNA"/>
</dbReference>
<keyword evidence="2" id="KW-1185">Reference proteome</keyword>
<sequence length="329" mass="34789">MTDSTPNSTPVINGTNGVDQQKPSDDAQKVIAGNLAFATTEDELKELFSEAGKVTHAQIITRGTRSLGYGFVTFATEAEAQKAVELLDKKEIAGRQINVESAKPQAANEDAERSAGTKGRGRGRPARGRGRGGARASRRPRTDEGEEGGAESTPAAAESEKEGADAKPNGPSKSARRRQKKSAAKKEASEAAAAAAADPESGVPAATGAESTDSKKPKAKRQPKGAPTGEPSKTLVFVANLPFDATDEKLKEAFSEYKIKSAHVVKRRAGNRSKGFGFIDFQDEAEQKKAVELSQGKELDGRPLSLKVAIQEDKEKKEETEKTAAATEG</sequence>
<name>A0ACD0NQZ3_9BASI</name>
<evidence type="ECO:0000313" key="2">
    <source>
        <dbReference type="Proteomes" id="UP000245626"/>
    </source>
</evidence>
<protein>
    <submittedName>
        <fullName evidence="1">RNA-binding domain-containing protein</fullName>
    </submittedName>
</protein>
<dbReference type="Proteomes" id="UP000245626">
    <property type="component" value="Unassembled WGS sequence"/>
</dbReference>
<proteinExistence type="predicted"/>
<accession>A0ACD0NQZ3</accession>
<organism evidence="1 2">
    <name type="scientific">Violaceomyces palustris</name>
    <dbReference type="NCBI Taxonomy" id="1673888"/>
    <lineage>
        <taxon>Eukaryota</taxon>
        <taxon>Fungi</taxon>
        <taxon>Dikarya</taxon>
        <taxon>Basidiomycota</taxon>
        <taxon>Ustilaginomycotina</taxon>
        <taxon>Ustilaginomycetes</taxon>
        <taxon>Violaceomycetales</taxon>
        <taxon>Violaceomycetaceae</taxon>
        <taxon>Violaceomyces</taxon>
    </lineage>
</organism>